<dbReference type="STRING" id="645134.A0A0L0H7F5"/>
<reference evidence="6 7" key="1">
    <citation type="submission" date="2009-08" db="EMBL/GenBank/DDBJ databases">
        <title>The Genome Sequence of Spizellomyces punctatus strain DAOM BR117.</title>
        <authorList>
            <consortium name="The Broad Institute Genome Sequencing Platform"/>
            <person name="Russ C."/>
            <person name="Cuomo C."/>
            <person name="Shea T."/>
            <person name="Young S.K."/>
            <person name="Zeng Q."/>
            <person name="Koehrsen M."/>
            <person name="Haas B."/>
            <person name="Borodovsky M."/>
            <person name="Guigo R."/>
            <person name="Alvarado L."/>
            <person name="Berlin A."/>
            <person name="Bochicchio J."/>
            <person name="Borenstein D."/>
            <person name="Chapman S."/>
            <person name="Chen Z."/>
            <person name="Engels R."/>
            <person name="Freedman E."/>
            <person name="Gellesch M."/>
            <person name="Goldberg J."/>
            <person name="Griggs A."/>
            <person name="Gujja S."/>
            <person name="Heiman D."/>
            <person name="Hepburn T."/>
            <person name="Howarth C."/>
            <person name="Jen D."/>
            <person name="Larson L."/>
            <person name="Lewis B."/>
            <person name="Mehta T."/>
            <person name="Park D."/>
            <person name="Pearson M."/>
            <person name="Roberts A."/>
            <person name="Saif S."/>
            <person name="Shenoy N."/>
            <person name="Sisk P."/>
            <person name="Stolte C."/>
            <person name="Sykes S."/>
            <person name="Thomson T."/>
            <person name="Walk T."/>
            <person name="White J."/>
            <person name="Yandava C."/>
            <person name="Burger G."/>
            <person name="Gray M.W."/>
            <person name="Holland P.W.H."/>
            <person name="King N."/>
            <person name="Lang F.B.F."/>
            <person name="Roger A.J."/>
            <person name="Ruiz-Trillo I."/>
            <person name="Lander E."/>
            <person name="Nusbaum C."/>
        </authorList>
    </citation>
    <scope>NUCLEOTIDE SEQUENCE [LARGE SCALE GENOMIC DNA]</scope>
    <source>
        <strain evidence="6 7">DAOM BR117</strain>
    </source>
</reference>
<comment type="similarity">
    <text evidence="1 3">Belongs to the 5'-nucleotidase family.</text>
</comment>
<dbReference type="Pfam" id="PF02872">
    <property type="entry name" value="5_nucleotid_C"/>
    <property type="match status" value="1"/>
</dbReference>
<dbReference type="SUPFAM" id="SSF55816">
    <property type="entry name" value="5'-nucleotidase (syn. UDP-sugar hydrolase), C-terminal domain"/>
    <property type="match status" value="1"/>
</dbReference>
<keyword evidence="3" id="KW-0378">Hydrolase</keyword>
<dbReference type="GO" id="GO:0000166">
    <property type="term" value="F:nucleotide binding"/>
    <property type="evidence" value="ECO:0007669"/>
    <property type="project" value="UniProtKB-KW"/>
</dbReference>
<evidence type="ECO:0000259" key="5">
    <source>
        <dbReference type="Pfam" id="PF02872"/>
    </source>
</evidence>
<keyword evidence="3" id="KW-0547">Nucleotide-binding</keyword>
<evidence type="ECO:0000256" key="1">
    <source>
        <dbReference type="ARBA" id="ARBA00006654"/>
    </source>
</evidence>
<dbReference type="GO" id="GO:0016787">
    <property type="term" value="F:hydrolase activity"/>
    <property type="evidence" value="ECO:0007669"/>
    <property type="project" value="UniProtKB-KW"/>
</dbReference>
<dbReference type="eggNOG" id="KOG4419">
    <property type="taxonomic scope" value="Eukaryota"/>
</dbReference>
<dbReference type="EMBL" id="KQ257468">
    <property type="protein sequence ID" value="KNC96618.1"/>
    <property type="molecule type" value="Genomic_DNA"/>
</dbReference>
<dbReference type="PANTHER" id="PTHR11575">
    <property type="entry name" value="5'-NUCLEOTIDASE-RELATED"/>
    <property type="match status" value="1"/>
</dbReference>
<evidence type="ECO:0000256" key="3">
    <source>
        <dbReference type="RuleBase" id="RU362119"/>
    </source>
</evidence>
<keyword evidence="2" id="KW-0732">Signal</keyword>
<dbReference type="PRINTS" id="PR01607">
    <property type="entry name" value="APYRASEFAMLY"/>
</dbReference>
<dbReference type="GeneID" id="27691377"/>
<feature type="domain" description="5'-Nucleotidase C-terminal" evidence="5">
    <location>
        <begin position="315"/>
        <end position="456"/>
    </location>
</feature>
<feature type="domain" description="Calcineurin-like phosphoesterase" evidence="4">
    <location>
        <begin position="28"/>
        <end position="227"/>
    </location>
</feature>
<dbReference type="InterPro" id="IPR004843">
    <property type="entry name" value="Calcineurin-like_PHP"/>
</dbReference>
<organism evidence="6 7">
    <name type="scientific">Spizellomyces punctatus (strain DAOM BR117)</name>
    <dbReference type="NCBI Taxonomy" id="645134"/>
    <lineage>
        <taxon>Eukaryota</taxon>
        <taxon>Fungi</taxon>
        <taxon>Fungi incertae sedis</taxon>
        <taxon>Chytridiomycota</taxon>
        <taxon>Chytridiomycota incertae sedis</taxon>
        <taxon>Chytridiomycetes</taxon>
        <taxon>Spizellomycetales</taxon>
        <taxon>Spizellomycetaceae</taxon>
        <taxon>Spizellomyces</taxon>
    </lineage>
</organism>
<dbReference type="PANTHER" id="PTHR11575:SF41">
    <property type="entry name" value="PUTATIVE (AFU_ORTHOLOGUE AFUA_1G01160)-RELATED"/>
    <property type="match status" value="1"/>
</dbReference>
<dbReference type="OrthoDB" id="10252235at2759"/>
<sequence>MGVDAWLCESSSSHDGTNVDSADTDKVTFLHFNDAYNIGNNHLPRFAHALKRARDKYPSALTVFSGDAFSPSVEAAVLKGRHMVPVLNELQVDIACYGNHDFDFGEEVLLELKRACNFPWLMSNVVDSTGRLLADAKEYMVVTHQGCKLGFFALAGTDWSSNCQHLPPDVRIVDPVVTAQRVCRLLRDEYRVDLVIALTHMRLLEDRTVVAGCKDIDLILGGHDHEYMIDTTDKCVTIVKSGSDFCELSLVGLKLDSEMICILDVSVERIHSMSHPKDESMQAIIATIQKEMNAITDRELLYCDVELECRSVVGRTMETNMGNFLADILRAYYSCDIAVVNSGSIRCNKIIHNGKLTVQDVFGILPFGNIFVVKRISGRDLLTALENSVGDSRMDGRFLQLSGLQIIVDLSRPEEQRIVSAFYYTDGLREPVDPSKEYDVAMVNFIADGYDGYDAFCKSDHVIGPEAGITETAMLIETFDVSGDFSERGARARNKVVIEYRDGLPVVAPTLDNRIVFT</sequence>
<dbReference type="InterPro" id="IPR029052">
    <property type="entry name" value="Metallo-depent_PP-like"/>
</dbReference>
<dbReference type="OMA" id="YTIAMVS"/>
<dbReference type="InterPro" id="IPR008334">
    <property type="entry name" value="5'-Nucleotdase_C"/>
</dbReference>
<dbReference type="RefSeq" id="XP_016604658.1">
    <property type="nucleotide sequence ID" value="XM_016756360.1"/>
</dbReference>
<dbReference type="Gene3D" id="3.60.21.10">
    <property type="match status" value="1"/>
</dbReference>
<protein>
    <recommendedName>
        <fullName evidence="8">5'-Nucleotidase C-terminal domain-containing protein</fullName>
    </recommendedName>
</protein>
<dbReference type="InterPro" id="IPR006179">
    <property type="entry name" value="5_nucleotidase/apyrase"/>
</dbReference>
<dbReference type="GO" id="GO:0009166">
    <property type="term" value="P:nucleotide catabolic process"/>
    <property type="evidence" value="ECO:0007669"/>
    <property type="project" value="InterPro"/>
</dbReference>
<dbReference type="SUPFAM" id="SSF56300">
    <property type="entry name" value="Metallo-dependent phosphatases"/>
    <property type="match status" value="1"/>
</dbReference>
<evidence type="ECO:0000313" key="7">
    <source>
        <dbReference type="Proteomes" id="UP000053201"/>
    </source>
</evidence>
<dbReference type="InParanoid" id="A0A0L0H7F5"/>
<evidence type="ECO:0008006" key="8">
    <source>
        <dbReference type="Google" id="ProtNLM"/>
    </source>
</evidence>
<evidence type="ECO:0000259" key="4">
    <source>
        <dbReference type="Pfam" id="PF00149"/>
    </source>
</evidence>
<accession>A0A0L0H7F5</accession>
<dbReference type="VEuPathDB" id="FungiDB:SPPG_08200"/>
<keyword evidence="7" id="KW-1185">Reference proteome</keyword>
<evidence type="ECO:0000256" key="2">
    <source>
        <dbReference type="ARBA" id="ARBA00022729"/>
    </source>
</evidence>
<dbReference type="Pfam" id="PF00149">
    <property type="entry name" value="Metallophos"/>
    <property type="match status" value="1"/>
</dbReference>
<evidence type="ECO:0000313" key="6">
    <source>
        <dbReference type="EMBL" id="KNC96618.1"/>
    </source>
</evidence>
<gene>
    <name evidence="6" type="ORF">SPPG_08200</name>
</gene>
<dbReference type="Proteomes" id="UP000053201">
    <property type="component" value="Unassembled WGS sequence"/>
</dbReference>
<proteinExistence type="inferred from homology"/>
<name>A0A0L0H7F5_SPIPD</name>
<dbReference type="AlphaFoldDB" id="A0A0L0H7F5"/>
<dbReference type="InterPro" id="IPR036907">
    <property type="entry name" value="5'-Nucleotdase_C_sf"/>
</dbReference>
<dbReference type="Gene3D" id="3.90.780.10">
    <property type="entry name" value="5'-Nucleotidase, C-terminal domain"/>
    <property type="match status" value="1"/>
</dbReference>